<dbReference type="RefSeq" id="WP_117317442.1">
    <property type="nucleotide sequence ID" value="NZ_CP031769.1"/>
</dbReference>
<dbReference type="SUPFAM" id="SSF52540">
    <property type="entry name" value="P-loop containing nucleoside triphosphate hydrolases"/>
    <property type="match status" value="1"/>
</dbReference>
<dbReference type="InterPro" id="IPR027417">
    <property type="entry name" value="P-loop_NTPase"/>
</dbReference>
<dbReference type="KEGG" id="salm:D0Y50_13865"/>
<sequence length="269" mass="31335">MSKRRLLLHIGAPKTGTTSLQSILLKHQQAIRKQGINPLFLNTAASQEFAELFGSFEANHFTRAQHLHSLHQAIKYYLPFVFKLNAKLFYNARRYNTTVISSEHLFLRLTSQREINHFVQFMQRFFSHIEVVIYHRSVDSLKKSLYWEYLKVGGRAKFDRFTEKNHKPQHDCDWAVNAWGNAVGQQAVMVRQYEQTPDVVDDFLTQVLGLPPNAFYTPAAPGKKRENTSPSFDKFEELRQYNLEHRDVAADGTMCQQARQARRDFVKTL</sequence>
<dbReference type="Gene3D" id="3.40.50.300">
    <property type="entry name" value="P-loop containing nucleotide triphosphate hydrolases"/>
    <property type="match status" value="1"/>
</dbReference>
<evidence type="ECO:0000313" key="1">
    <source>
        <dbReference type="EMBL" id="AXR07337.1"/>
    </source>
</evidence>
<dbReference type="EMBL" id="CP031769">
    <property type="protein sequence ID" value="AXR07337.1"/>
    <property type="molecule type" value="Genomic_DNA"/>
</dbReference>
<protein>
    <recommendedName>
        <fullName evidence="3">Sulfotransferase domain-containing protein</fullName>
    </recommendedName>
</protein>
<reference evidence="1 2" key="1">
    <citation type="submission" date="2018-08" db="EMBL/GenBank/DDBJ databases">
        <title>Salinimonas sediminis sp. nov., a piezophilic bacterium isolated from a deep-sea sediment sample from the New Britain Trench.</title>
        <authorList>
            <person name="Cao J."/>
        </authorList>
    </citation>
    <scope>NUCLEOTIDE SEQUENCE [LARGE SCALE GENOMIC DNA]</scope>
    <source>
        <strain evidence="1 2">N102</strain>
    </source>
</reference>
<proteinExistence type="predicted"/>
<organism evidence="1 2">
    <name type="scientific">Salinimonas sediminis</name>
    <dbReference type="NCBI Taxonomy" id="2303538"/>
    <lineage>
        <taxon>Bacteria</taxon>
        <taxon>Pseudomonadati</taxon>
        <taxon>Pseudomonadota</taxon>
        <taxon>Gammaproteobacteria</taxon>
        <taxon>Alteromonadales</taxon>
        <taxon>Alteromonadaceae</taxon>
        <taxon>Alteromonas/Salinimonas group</taxon>
        <taxon>Salinimonas</taxon>
    </lineage>
</organism>
<keyword evidence="2" id="KW-1185">Reference proteome</keyword>
<evidence type="ECO:0000313" key="2">
    <source>
        <dbReference type="Proteomes" id="UP000262073"/>
    </source>
</evidence>
<dbReference type="Proteomes" id="UP000262073">
    <property type="component" value="Chromosome"/>
</dbReference>
<name>A0A346NP80_9ALTE</name>
<accession>A0A346NP80</accession>
<dbReference type="OrthoDB" id="547265at2"/>
<dbReference type="AlphaFoldDB" id="A0A346NP80"/>
<gene>
    <name evidence="1" type="ORF">D0Y50_13865</name>
</gene>
<evidence type="ECO:0008006" key="3">
    <source>
        <dbReference type="Google" id="ProtNLM"/>
    </source>
</evidence>